<dbReference type="GO" id="GO:0003843">
    <property type="term" value="F:1,3-beta-D-glucan synthase activity"/>
    <property type="evidence" value="ECO:0007669"/>
    <property type="project" value="UniProtKB-EC"/>
</dbReference>
<evidence type="ECO:0000256" key="3">
    <source>
        <dbReference type="ARBA" id="ARBA00012589"/>
    </source>
</evidence>
<organism evidence="13 14">
    <name type="scientific">Conidiobolus coronatus (strain ATCC 28846 / CBS 209.66 / NRRL 28638)</name>
    <name type="common">Delacroixia coronata</name>
    <dbReference type="NCBI Taxonomy" id="796925"/>
    <lineage>
        <taxon>Eukaryota</taxon>
        <taxon>Fungi</taxon>
        <taxon>Fungi incertae sedis</taxon>
        <taxon>Zoopagomycota</taxon>
        <taxon>Entomophthoromycotina</taxon>
        <taxon>Entomophthoromycetes</taxon>
        <taxon>Entomophthorales</taxon>
        <taxon>Ancylistaceae</taxon>
        <taxon>Conidiobolus</taxon>
    </lineage>
</organism>
<evidence type="ECO:0000256" key="8">
    <source>
        <dbReference type="ARBA" id="ARBA00023136"/>
    </source>
</evidence>
<feature type="transmembrane region" description="Helical" evidence="11">
    <location>
        <begin position="1682"/>
        <end position="1706"/>
    </location>
</feature>
<feature type="transmembrane region" description="Helical" evidence="11">
    <location>
        <begin position="1330"/>
        <end position="1352"/>
    </location>
</feature>
<keyword evidence="5 13" id="KW-0808">Transferase</keyword>
<evidence type="ECO:0000256" key="7">
    <source>
        <dbReference type="ARBA" id="ARBA00022989"/>
    </source>
</evidence>
<reference evidence="13 14" key="1">
    <citation type="journal article" date="2015" name="Genome Biol. Evol.">
        <title>Phylogenomic analyses indicate that early fungi evolved digesting cell walls of algal ancestors of land plants.</title>
        <authorList>
            <person name="Chang Y."/>
            <person name="Wang S."/>
            <person name="Sekimoto S."/>
            <person name="Aerts A.L."/>
            <person name="Choi C."/>
            <person name="Clum A."/>
            <person name="LaButti K.M."/>
            <person name="Lindquist E.A."/>
            <person name="Yee Ngan C."/>
            <person name="Ohm R.A."/>
            <person name="Salamov A.A."/>
            <person name="Grigoriev I.V."/>
            <person name="Spatafora J.W."/>
            <person name="Berbee M.L."/>
        </authorList>
    </citation>
    <scope>NUCLEOTIDE SEQUENCE [LARGE SCALE GENOMIC DNA]</scope>
    <source>
        <strain evidence="13 14">NRRL 28638</strain>
    </source>
</reference>
<dbReference type="EMBL" id="KQ965031">
    <property type="protein sequence ID" value="KXN64983.1"/>
    <property type="molecule type" value="Genomic_DNA"/>
</dbReference>
<protein>
    <recommendedName>
        <fullName evidence="3">1,3-beta-glucan synthase</fullName>
        <ecNumber evidence="3">2.4.1.34</ecNumber>
    </recommendedName>
</protein>
<name>A0A137NQE1_CONC2</name>
<dbReference type="PANTHER" id="PTHR12741:SF48">
    <property type="entry name" value="1,3-BETA-GLUCAN SYNTHASE COMPONENT FKS1-RELATED"/>
    <property type="match status" value="1"/>
</dbReference>
<dbReference type="Pfam" id="PF14288">
    <property type="entry name" value="FKS1_dom1"/>
    <property type="match status" value="1"/>
</dbReference>
<evidence type="ECO:0000256" key="11">
    <source>
        <dbReference type="SAM" id="Phobius"/>
    </source>
</evidence>
<evidence type="ECO:0000256" key="5">
    <source>
        <dbReference type="ARBA" id="ARBA00022679"/>
    </source>
</evidence>
<evidence type="ECO:0000259" key="12">
    <source>
        <dbReference type="SMART" id="SM01205"/>
    </source>
</evidence>
<dbReference type="EC" id="2.4.1.34" evidence="3"/>
<feature type="transmembrane region" description="Helical" evidence="11">
    <location>
        <begin position="1487"/>
        <end position="1511"/>
    </location>
</feature>
<feature type="transmembrane region" description="Helical" evidence="11">
    <location>
        <begin position="575"/>
        <end position="598"/>
    </location>
</feature>
<evidence type="ECO:0000256" key="6">
    <source>
        <dbReference type="ARBA" id="ARBA00022692"/>
    </source>
</evidence>
<dbReference type="OrthoDB" id="1880850at2759"/>
<evidence type="ECO:0000256" key="2">
    <source>
        <dbReference type="ARBA" id="ARBA00009040"/>
    </source>
</evidence>
<feature type="transmembrane region" description="Helical" evidence="11">
    <location>
        <begin position="409"/>
        <end position="431"/>
    </location>
</feature>
<dbReference type="Pfam" id="PF02364">
    <property type="entry name" value="Glucan_synthase"/>
    <property type="match status" value="1"/>
</dbReference>
<evidence type="ECO:0000256" key="9">
    <source>
        <dbReference type="ARBA" id="ARBA00047777"/>
    </source>
</evidence>
<dbReference type="InterPro" id="IPR026899">
    <property type="entry name" value="FKS1-like_dom1"/>
</dbReference>
<sequence>MALLEQRKQLRHPSASSMTQSYSWNSGPQGSDSTGFGSQPENTDPYPAWSFHHQNPISKEEIYDQFMYLKQVFGFQTDNVNNMFDFIMTLLDSRASRMEPSMALITLHADYIGGEHANFRKWLFCTQLYDDGSSPITGDNNKSTGTGSDDSITKKFDNIRNRWRRRMDRLSPSLKVQQIALYLLIWGECLTLRYTPEALCFIYKLSLDHLTNFSLENAANVEEGDILNRVITPLYNFIRDQSYEVINGKYFRREKDHSSTIGYDDLNEFFWTKESLNKIVLEDKKTKLMSLPFNERYSKLGEVAWKKAFKKTYYERRTTLHLLTNFSRIWIFHLVVYYLYLINNATFLWSKNADLKPSDEKVNDPNELPLHLSYLGLGGAIASILAILATVAEFFFLPRSWRVFRILSFRFVILFVFLLLCIVPFIFVKYFSKNYTLSLSLSIAQFVISTLISIGLILVPPSNLFKSNGKLEEFGGSQGLVNRTFTSNYPTLETRDRAVSVSLWALILICKLWESYFYIALSFKDTFKSLSIIVIPQCRDNLMGSFLCKNFGILTLAIMTIMDMLLFFLDTYFWYIVWNTIFSAFHSFYIGISILTPWRNIFSRLPKRIHTKILATAQMDVKYKPKFLTSQIWNSIVISMYREHLLNIEHLQRLLYQQVPSETEGKRTLKPPTFFVAQEDTTLKAEFFPPGSEAERRISFFAQSLSTILPEPVQVNQMPSFTVFTPHYSEKILLTLREIIREDDRHARVTLLEYLKSLHKFEWTNFVKDSKVMAEESMVYTEDAPPPPLESDSFKSSEKSRIDDLPYYCVGFKSANPEYVLRTRIWASLRAQTLYRTISGFMNYAKAIKILYRIENPEMVKSFGNSEKLERELDRMVQRKFKFLITMQRYMKFNPDERSDVNFLLRAFPDLQIAYLEEVEIEAEGEGKPSTMDYYSCLIDGRCDLDADGNRIPKYRIKLPGHPILGDGKADNQNHSIIFTRGEYVQLIDANQDNYLEEALKVRNILTEFEQFDIDPSISPYSSQPPDNLKSSPVAIVGAREYIFSENIGVLGDVAAGKEQTFGTMTQRIMGRVGGKLHYGHPDFLSTVFMYTRGGVSKAQKGLHLNEDIYAGINAFQRGGRIKHTEYYQCGKGRDLGFCSILNFNTKIGTGMGEQILSREQYYIGTQLSLDRLLTFYYAHPGFHVNNVMIMFAIQLFLLSLLCLGALSITLPICEEPLNEGADVDIIDDCFNIWPIYSWIKSTVIAIFVIFAISYLPLFVQVFTEQGFARTLVRLGKHFVSLSPLFEMFVNQIYSNAILTNLSFGGARYIATGRGFATTRVPFSILYGRFATSSLYTGFRFLLMILFASLTIWIPHLIYFWVLSFALCLSPFIFNPHQFSPVDFILDYRDFLIWLSSGNATSQKNSWVAHCRYMRTRITGVKRRRLGDPKRSLTNHIPRAHKLSILIPEIIVPIIMAFIVLMAYSYIGSSKFLDSNGPNRSHSVIRVLLIALGPIGLNAGILLILFPISLFMGPIIGVCWKQFGGVLAAIAHAWSVINLIVMFLFLLMLEYWSLSRTILGILTAIFIQRAIFQLLMSTLLTREFGDDATNVAWWTGRWIGKGMGVSAVYMMFREFLCKIVELSYFASDFILGHFILFMLAPFTLIPLVDRWHSTMLFWLRPSQQMRPPIYSQKQKSRRRRLFISYLFLFLLMLACLVGVIVIPILLGPKLPFKVQSIGFVKSYLL</sequence>
<feature type="transmembrane region" description="Helical" evidence="11">
    <location>
        <begin position="437"/>
        <end position="459"/>
    </location>
</feature>
<evidence type="ECO:0000313" key="13">
    <source>
        <dbReference type="EMBL" id="KXN64983.1"/>
    </source>
</evidence>
<feature type="transmembrane region" description="Helical" evidence="11">
    <location>
        <begin position="1558"/>
        <end position="1579"/>
    </location>
</feature>
<comment type="subcellular location">
    <subcellularLocation>
        <location evidence="1">Membrane</location>
        <topology evidence="1">Multi-pass membrane protein</topology>
    </subcellularLocation>
</comment>
<dbReference type="GO" id="GO:0051278">
    <property type="term" value="P:fungal-type cell wall polysaccharide biosynthetic process"/>
    <property type="evidence" value="ECO:0007669"/>
    <property type="project" value="TreeGrafter"/>
</dbReference>
<keyword evidence="4" id="KW-0328">Glycosyltransferase</keyword>
<feature type="compositionally biased region" description="Polar residues" evidence="10">
    <location>
        <begin position="14"/>
        <end position="42"/>
    </location>
</feature>
<dbReference type="InterPro" id="IPR056261">
    <property type="entry name" value="FKS1-like_dom2"/>
</dbReference>
<evidence type="ECO:0000313" key="14">
    <source>
        <dbReference type="Proteomes" id="UP000070444"/>
    </source>
</evidence>
<gene>
    <name evidence="13" type="ORF">CONCODRAFT_44862</name>
</gene>
<feature type="transmembrane region" description="Helical" evidence="11">
    <location>
        <begin position="1188"/>
        <end position="1209"/>
    </location>
</feature>
<dbReference type="STRING" id="796925.A0A137NQE1"/>
<dbReference type="OMA" id="IKHCEYM"/>
<keyword evidence="7 11" id="KW-1133">Transmembrane helix</keyword>
<feature type="transmembrane region" description="Helical" evidence="11">
    <location>
        <begin position="1445"/>
        <end position="1467"/>
    </location>
</feature>
<dbReference type="InterPro" id="IPR003440">
    <property type="entry name" value="Glyco_trans_48_dom"/>
</dbReference>
<feature type="region of interest" description="Disordered" evidence="10">
    <location>
        <begin position="1"/>
        <end position="51"/>
    </location>
</feature>
<feature type="domain" description="1,3-beta-glucan synthase component FKS1-like" evidence="12">
    <location>
        <begin position="173"/>
        <end position="284"/>
    </location>
</feature>
<accession>A0A137NQE1</accession>
<dbReference type="GO" id="GO:0005886">
    <property type="term" value="C:plasma membrane"/>
    <property type="evidence" value="ECO:0007669"/>
    <property type="project" value="TreeGrafter"/>
</dbReference>
<evidence type="ECO:0000256" key="10">
    <source>
        <dbReference type="SAM" id="MobiDB-lite"/>
    </source>
</evidence>
<feature type="transmembrane region" description="Helical" evidence="11">
    <location>
        <begin position="320"/>
        <end position="340"/>
    </location>
</feature>
<feature type="transmembrane region" description="Helical" evidence="11">
    <location>
        <begin position="1624"/>
        <end position="1648"/>
    </location>
</feature>
<feature type="transmembrane region" description="Helical" evidence="11">
    <location>
        <begin position="374"/>
        <end position="397"/>
    </location>
</feature>
<evidence type="ECO:0000256" key="4">
    <source>
        <dbReference type="ARBA" id="ARBA00022676"/>
    </source>
</evidence>
<comment type="catalytic activity">
    <reaction evidence="9">
        <text>[(1-&gt;3)-beta-D-glucosyl](n) + UDP-alpha-D-glucose = [(1-&gt;3)-beta-D-glucosyl](n+1) + UDP + H(+)</text>
        <dbReference type="Rhea" id="RHEA:21476"/>
        <dbReference type="Rhea" id="RHEA-COMP:11146"/>
        <dbReference type="Rhea" id="RHEA-COMP:14303"/>
        <dbReference type="ChEBI" id="CHEBI:15378"/>
        <dbReference type="ChEBI" id="CHEBI:37671"/>
        <dbReference type="ChEBI" id="CHEBI:58223"/>
        <dbReference type="ChEBI" id="CHEBI:58885"/>
        <dbReference type="EC" id="2.4.1.34"/>
    </reaction>
</comment>
<keyword evidence="6 11" id="KW-0812">Transmembrane</keyword>
<feature type="transmembrane region" description="Helical" evidence="11">
    <location>
        <begin position="1523"/>
        <end position="1546"/>
    </location>
</feature>
<keyword evidence="8 11" id="KW-0472">Membrane</keyword>
<dbReference type="Proteomes" id="UP000070444">
    <property type="component" value="Unassembled WGS sequence"/>
</dbReference>
<comment type="similarity">
    <text evidence="2">Belongs to the glycosyltransferase 48 family.</text>
</comment>
<keyword evidence="14" id="KW-1185">Reference proteome</keyword>
<dbReference type="Pfam" id="PF23605">
    <property type="entry name" value="FKS1_dom2"/>
    <property type="match status" value="1"/>
</dbReference>
<feature type="transmembrane region" description="Helical" evidence="11">
    <location>
        <begin position="551"/>
        <end position="569"/>
    </location>
</feature>
<dbReference type="GO" id="GO:0000148">
    <property type="term" value="C:1,3-beta-D-glucan synthase complex"/>
    <property type="evidence" value="ECO:0007669"/>
    <property type="project" value="InterPro"/>
</dbReference>
<proteinExistence type="inferred from homology"/>
<dbReference type="SMART" id="SM01205">
    <property type="entry name" value="FKS1_dom1"/>
    <property type="match status" value="1"/>
</dbReference>
<dbReference type="PANTHER" id="PTHR12741">
    <property type="entry name" value="LYST-INTERACTING PROTEIN LIP5 DOPAMINE RESPONSIVE PROTEIN DRG-1"/>
    <property type="match status" value="1"/>
</dbReference>
<evidence type="ECO:0000256" key="1">
    <source>
        <dbReference type="ARBA" id="ARBA00004141"/>
    </source>
</evidence>
<dbReference type="GO" id="GO:0006075">
    <property type="term" value="P:(1-&gt;3)-beta-D-glucan biosynthetic process"/>
    <property type="evidence" value="ECO:0007669"/>
    <property type="project" value="InterPro"/>
</dbReference>